<keyword evidence="2" id="KW-1185">Reference proteome</keyword>
<dbReference type="PANTHER" id="PTHR33133:SF1">
    <property type="entry name" value="EXPRESSED PROTEIN-RELATED"/>
    <property type="match status" value="1"/>
</dbReference>
<organism evidence="1 2">
    <name type="scientific">Stephania cephalantha</name>
    <dbReference type="NCBI Taxonomy" id="152367"/>
    <lineage>
        <taxon>Eukaryota</taxon>
        <taxon>Viridiplantae</taxon>
        <taxon>Streptophyta</taxon>
        <taxon>Embryophyta</taxon>
        <taxon>Tracheophyta</taxon>
        <taxon>Spermatophyta</taxon>
        <taxon>Magnoliopsida</taxon>
        <taxon>Ranunculales</taxon>
        <taxon>Menispermaceae</taxon>
        <taxon>Menispermoideae</taxon>
        <taxon>Cissampelideae</taxon>
        <taxon>Stephania</taxon>
    </lineage>
</organism>
<dbReference type="PANTHER" id="PTHR33133">
    <property type="entry name" value="OS08G0107100 PROTEIN-RELATED"/>
    <property type="match status" value="1"/>
</dbReference>
<evidence type="ECO:0000313" key="2">
    <source>
        <dbReference type="Proteomes" id="UP001419268"/>
    </source>
</evidence>
<proteinExistence type="predicted"/>
<name>A0AAP0NMS8_9MAGN</name>
<reference evidence="1 2" key="1">
    <citation type="submission" date="2024-01" db="EMBL/GenBank/DDBJ databases">
        <title>Genome assemblies of Stephania.</title>
        <authorList>
            <person name="Yang L."/>
        </authorList>
    </citation>
    <scope>NUCLEOTIDE SEQUENCE [LARGE SCALE GENOMIC DNA]</scope>
    <source>
        <strain evidence="1">JXDWG</strain>
        <tissue evidence="1">Leaf</tissue>
    </source>
</reference>
<evidence type="ECO:0008006" key="3">
    <source>
        <dbReference type="Google" id="ProtNLM"/>
    </source>
</evidence>
<protein>
    <recommendedName>
        <fullName evidence="3">Transmembrane protein</fullName>
    </recommendedName>
</protein>
<evidence type="ECO:0000313" key="1">
    <source>
        <dbReference type="EMBL" id="KAK9111445.1"/>
    </source>
</evidence>
<accession>A0AAP0NMS8</accession>
<gene>
    <name evidence="1" type="ORF">Scep_018964</name>
</gene>
<dbReference type="EMBL" id="JBBNAG010000008">
    <property type="protein sequence ID" value="KAK9111445.1"/>
    <property type="molecule type" value="Genomic_DNA"/>
</dbReference>
<dbReference type="AlphaFoldDB" id="A0AAP0NMS8"/>
<comment type="caution">
    <text evidence="1">The sequence shown here is derived from an EMBL/GenBank/DDBJ whole genome shotgun (WGS) entry which is preliminary data.</text>
</comment>
<dbReference type="Proteomes" id="UP001419268">
    <property type="component" value="Unassembled WGS sequence"/>
</dbReference>
<sequence>MLLSLIGYVYMNMVWDLASVVLVLEDLSGLRALKRSNDLLKGKRWVGCVTFVVFRGWASALHMSGIGEVVTVKRIGCFLGELEGSIGWLLWKMWKNWGSVANTKEDA</sequence>